<name>A0A2L1U7F4_9BACL</name>
<evidence type="ECO:0000313" key="1">
    <source>
        <dbReference type="EMBL" id="AVF28852.1"/>
    </source>
</evidence>
<evidence type="ECO:0000313" key="2">
    <source>
        <dbReference type="Proteomes" id="UP000239833"/>
    </source>
</evidence>
<gene>
    <name evidence="1" type="ORF">ERICIII_04849</name>
</gene>
<protein>
    <submittedName>
        <fullName evidence="1">Uncharacterized protein</fullName>
    </submittedName>
</protein>
<keyword evidence="1" id="KW-0614">Plasmid</keyword>
<dbReference type="EMBL" id="CP019656">
    <property type="protein sequence ID" value="AVF28852.1"/>
    <property type="molecule type" value="Genomic_DNA"/>
</dbReference>
<proteinExistence type="predicted"/>
<accession>A0A2L1U7F4</accession>
<organism evidence="1 2">
    <name type="scientific">Paenibacillus larvae subsp. larvae</name>
    <dbReference type="NCBI Taxonomy" id="147375"/>
    <lineage>
        <taxon>Bacteria</taxon>
        <taxon>Bacillati</taxon>
        <taxon>Bacillota</taxon>
        <taxon>Bacilli</taxon>
        <taxon>Bacillales</taxon>
        <taxon>Paenibacillaceae</taxon>
        <taxon>Paenibacillus</taxon>
    </lineage>
</organism>
<dbReference type="RefSeq" id="WP_268570855.1">
    <property type="nucleotide sequence ID" value="NZ_CP019656.1"/>
</dbReference>
<reference evidence="2" key="1">
    <citation type="submission" date="2017-02" db="EMBL/GenBank/DDBJ databases">
        <title>Delineation of Paenibacillus larvae strains originating from foulbrood outbreaks.</title>
        <authorList>
            <person name="Beims H."/>
            <person name="Bunk B."/>
            <person name="Sproeer C."/>
            <person name="Mohr K.I."/>
            <person name="Pradella S."/>
            <person name="Guenther G."/>
            <person name="Rohde M."/>
            <person name="von der Ohe W."/>
            <person name="Steinert M."/>
        </authorList>
    </citation>
    <scope>NUCLEOTIDE SEQUENCE [LARGE SCALE GENOMIC DNA]</scope>
    <source>
        <strain evidence="2">Eric_III</strain>
        <plasmid evidence="2">Plasmid unnamed1</plasmid>
    </source>
</reference>
<sequence>MFYQYHEIAGSEKPIFETKPAGVLLYDEITLYEPLYVKVRREG</sequence>
<dbReference type="Proteomes" id="UP000239833">
    <property type="component" value="Plasmid unnamed1"/>
</dbReference>
<dbReference type="AlphaFoldDB" id="A0A2L1U7F4"/>
<geneLocation type="plasmid" evidence="1">
    <name>unnamed1</name>
</geneLocation>